<keyword evidence="1" id="KW-0472">Membrane</keyword>
<feature type="transmembrane region" description="Helical" evidence="1">
    <location>
        <begin position="20"/>
        <end position="38"/>
    </location>
</feature>
<dbReference type="RefSeq" id="WP_311402377.1">
    <property type="nucleotide sequence ID" value="NZ_JAVRBG010000013.1"/>
</dbReference>
<protein>
    <submittedName>
        <fullName evidence="3">DUF2231 domain-containing protein</fullName>
    </submittedName>
</protein>
<keyword evidence="1" id="KW-1133">Transmembrane helix</keyword>
<keyword evidence="4" id="KW-1185">Reference proteome</keyword>
<dbReference type="InterPro" id="IPR019251">
    <property type="entry name" value="DUF2231_TM"/>
</dbReference>
<comment type="caution">
    <text evidence="3">The sequence shown here is derived from an EMBL/GenBank/DDBJ whole genome shotgun (WGS) entry which is preliminary data.</text>
</comment>
<proteinExistence type="predicted"/>
<evidence type="ECO:0000313" key="3">
    <source>
        <dbReference type="EMBL" id="MDT0295441.1"/>
    </source>
</evidence>
<feature type="transmembrane region" description="Helical" evidence="1">
    <location>
        <begin position="122"/>
        <end position="147"/>
    </location>
</feature>
<feature type="transmembrane region" description="Helical" evidence="1">
    <location>
        <begin position="50"/>
        <end position="68"/>
    </location>
</feature>
<gene>
    <name evidence="3" type="ORF">RLT85_12450</name>
</gene>
<sequence length="164" mass="18476">MNALPEFWRSEVFHPLSVHFPIALLFTALVFKCIALFYKRETFRLGGSILLLLGVIGSWVAIYTGNLADGIVARTLCDPTILKDHENFAYTTTWIFTVAVMLDLICYFFSQQLGTLALWVKRLTLILLLIGNGFLMYVGHLGATLVYQQAAGVYVPTEDCQEFE</sequence>
<dbReference type="Pfam" id="PF09990">
    <property type="entry name" value="DUF2231"/>
    <property type="match status" value="1"/>
</dbReference>
<evidence type="ECO:0000256" key="1">
    <source>
        <dbReference type="SAM" id="Phobius"/>
    </source>
</evidence>
<dbReference type="Proteomes" id="UP001182991">
    <property type="component" value="Unassembled WGS sequence"/>
</dbReference>
<feature type="domain" description="DUF2231" evidence="2">
    <location>
        <begin position="13"/>
        <end position="153"/>
    </location>
</feature>
<evidence type="ECO:0000259" key="2">
    <source>
        <dbReference type="Pfam" id="PF09990"/>
    </source>
</evidence>
<name>A0ABU2KL55_9FLAO</name>
<evidence type="ECO:0000313" key="4">
    <source>
        <dbReference type="Proteomes" id="UP001182991"/>
    </source>
</evidence>
<keyword evidence="1" id="KW-0812">Transmembrane</keyword>
<feature type="transmembrane region" description="Helical" evidence="1">
    <location>
        <begin position="88"/>
        <end position="110"/>
    </location>
</feature>
<dbReference type="EMBL" id="JAVRBG010000013">
    <property type="protein sequence ID" value="MDT0295441.1"/>
    <property type="molecule type" value="Genomic_DNA"/>
</dbReference>
<organism evidence="3 4">
    <name type="scientific">Mesonia ostreae</name>
    <dbReference type="NCBI Taxonomy" id="861110"/>
    <lineage>
        <taxon>Bacteria</taxon>
        <taxon>Pseudomonadati</taxon>
        <taxon>Bacteroidota</taxon>
        <taxon>Flavobacteriia</taxon>
        <taxon>Flavobacteriales</taxon>
        <taxon>Flavobacteriaceae</taxon>
        <taxon>Mesonia</taxon>
    </lineage>
</organism>
<accession>A0ABU2KL55</accession>
<reference evidence="4" key="1">
    <citation type="submission" date="2023-07" db="EMBL/GenBank/DDBJ databases">
        <title>Isolating and identifying novel microbial strains from the Mariana Trench.</title>
        <authorList>
            <person name="Fu H."/>
        </authorList>
    </citation>
    <scope>NUCLEOTIDE SEQUENCE [LARGE SCALE GENOMIC DNA]</scope>
    <source>
        <strain evidence="4">T-y2</strain>
    </source>
</reference>